<feature type="transmembrane region" description="Helical" evidence="1">
    <location>
        <begin position="253"/>
        <end position="272"/>
    </location>
</feature>
<accession>A0A251VCU2</accession>
<proteinExistence type="predicted"/>
<feature type="signal peptide" evidence="2">
    <location>
        <begin position="1"/>
        <end position="21"/>
    </location>
</feature>
<protein>
    <submittedName>
        <fullName evidence="3">Uncharacterized protein</fullName>
    </submittedName>
</protein>
<feature type="transmembrane region" description="Helical" evidence="1">
    <location>
        <begin position="95"/>
        <end position="115"/>
    </location>
</feature>
<keyword evidence="1" id="KW-0472">Membrane</keyword>
<organism evidence="3 4">
    <name type="scientific">Helianthus annuus</name>
    <name type="common">Common sunflower</name>
    <dbReference type="NCBI Taxonomy" id="4232"/>
    <lineage>
        <taxon>Eukaryota</taxon>
        <taxon>Viridiplantae</taxon>
        <taxon>Streptophyta</taxon>
        <taxon>Embryophyta</taxon>
        <taxon>Tracheophyta</taxon>
        <taxon>Spermatophyta</taxon>
        <taxon>Magnoliopsida</taxon>
        <taxon>eudicotyledons</taxon>
        <taxon>Gunneridae</taxon>
        <taxon>Pentapetalae</taxon>
        <taxon>asterids</taxon>
        <taxon>campanulids</taxon>
        <taxon>Asterales</taxon>
        <taxon>Asteraceae</taxon>
        <taxon>Asteroideae</taxon>
        <taxon>Heliantheae alliance</taxon>
        <taxon>Heliantheae</taxon>
        <taxon>Helianthus</taxon>
    </lineage>
</organism>
<evidence type="ECO:0000313" key="3">
    <source>
        <dbReference type="EMBL" id="OTG33420.1"/>
    </source>
</evidence>
<gene>
    <name evidence="3" type="ORF">HannXRQ_Chr02g0034531</name>
</gene>
<evidence type="ECO:0000256" key="1">
    <source>
        <dbReference type="SAM" id="Phobius"/>
    </source>
</evidence>
<keyword evidence="1" id="KW-0812">Transmembrane</keyword>
<dbReference type="EMBL" id="CM007891">
    <property type="protein sequence ID" value="OTG33420.1"/>
    <property type="molecule type" value="Genomic_DNA"/>
</dbReference>
<dbReference type="InParanoid" id="A0A251VCU2"/>
<reference evidence="4" key="1">
    <citation type="journal article" date="2017" name="Nature">
        <title>The sunflower genome provides insights into oil metabolism, flowering and Asterid evolution.</title>
        <authorList>
            <person name="Badouin H."/>
            <person name="Gouzy J."/>
            <person name="Grassa C.J."/>
            <person name="Murat F."/>
            <person name="Staton S.E."/>
            <person name="Cottret L."/>
            <person name="Lelandais-Briere C."/>
            <person name="Owens G.L."/>
            <person name="Carrere S."/>
            <person name="Mayjonade B."/>
            <person name="Legrand L."/>
            <person name="Gill N."/>
            <person name="Kane N.C."/>
            <person name="Bowers J.E."/>
            <person name="Hubner S."/>
            <person name="Bellec A."/>
            <person name="Berard A."/>
            <person name="Berges H."/>
            <person name="Blanchet N."/>
            <person name="Boniface M.C."/>
            <person name="Brunel D."/>
            <person name="Catrice O."/>
            <person name="Chaidir N."/>
            <person name="Claudel C."/>
            <person name="Donnadieu C."/>
            <person name="Faraut T."/>
            <person name="Fievet G."/>
            <person name="Helmstetter N."/>
            <person name="King M."/>
            <person name="Knapp S.J."/>
            <person name="Lai Z."/>
            <person name="Le Paslier M.C."/>
            <person name="Lippi Y."/>
            <person name="Lorenzon L."/>
            <person name="Mandel J.R."/>
            <person name="Marage G."/>
            <person name="Marchand G."/>
            <person name="Marquand E."/>
            <person name="Bret-Mestries E."/>
            <person name="Morien E."/>
            <person name="Nambeesan S."/>
            <person name="Nguyen T."/>
            <person name="Pegot-Espagnet P."/>
            <person name="Pouilly N."/>
            <person name="Raftis F."/>
            <person name="Sallet E."/>
            <person name="Schiex T."/>
            <person name="Thomas J."/>
            <person name="Vandecasteele C."/>
            <person name="Vares D."/>
            <person name="Vear F."/>
            <person name="Vautrin S."/>
            <person name="Crespi M."/>
            <person name="Mangin B."/>
            <person name="Burke J.M."/>
            <person name="Salse J."/>
            <person name="Munos S."/>
            <person name="Vincourt P."/>
            <person name="Rieseberg L.H."/>
            <person name="Langlade N.B."/>
        </authorList>
    </citation>
    <scope>NUCLEOTIDE SEQUENCE [LARGE SCALE GENOMIC DNA]</scope>
    <source>
        <strain evidence="4">cv. SF193</strain>
    </source>
</reference>
<keyword evidence="2" id="KW-0732">Signal</keyword>
<dbReference type="Proteomes" id="UP000215914">
    <property type="component" value="Chromosome 2"/>
</dbReference>
<dbReference type="AlphaFoldDB" id="A0A251VCU2"/>
<feature type="chain" id="PRO_5013236471" evidence="2">
    <location>
        <begin position="22"/>
        <end position="273"/>
    </location>
</feature>
<evidence type="ECO:0000256" key="2">
    <source>
        <dbReference type="SAM" id="SignalP"/>
    </source>
</evidence>
<keyword evidence="1" id="KW-1133">Transmembrane helix</keyword>
<feature type="transmembrane region" description="Helical" evidence="1">
    <location>
        <begin position="228"/>
        <end position="247"/>
    </location>
</feature>
<feature type="transmembrane region" description="Helical" evidence="1">
    <location>
        <begin position="66"/>
        <end position="83"/>
    </location>
</feature>
<keyword evidence="4" id="KW-1185">Reference proteome</keyword>
<sequence length="273" mass="32422">MKMALTALITVSFVLLRFLMSDDFRCTMEHHLLGKYNCFVFSSFLMSNYFRCAMQHHLSEVHRLQLLFWLYMLFLGSPFLEFMTKREVSTHNHMISYPSTRSVLFPSHLLFFFLICRGYHLLFQFPLSILTVSIMGGIVKRIFNKKDSCCFVLGKSYSLVRCVLFGKFYSSDSSYELKTSVWVESTSVREVIAQYGLVPSMNRRRYRVASMKTSVRDAIVYHFHHLKIYMYLCYFKTLVILCYFETFVICILVLYYIGSNLILFFVYFVFIFR</sequence>
<name>A0A251VCU2_HELAN</name>
<evidence type="ECO:0000313" key="4">
    <source>
        <dbReference type="Proteomes" id="UP000215914"/>
    </source>
</evidence>